<dbReference type="GO" id="GO:0050897">
    <property type="term" value="F:cobalt ion binding"/>
    <property type="evidence" value="ECO:0007669"/>
    <property type="project" value="TreeGrafter"/>
</dbReference>
<reference evidence="8" key="1">
    <citation type="journal article" date="2020" name="Stud. Mycol.">
        <title>101 Dothideomycetes genomes: a test case for predicting lifestyles and emergence of pathogens.</title>
        <authorList>
            <person name="Haridas S."/>
            <person name="Albert R."/>
            <person name="Binder M."/>
            <person name="Bloem J."/>
            <person name="Labutti K."/>
            <person name="Salamov A."/>
            <person name="Andreopoulos B."/>
            <person name="Baker S."/>
            <person name="Barry K."/>
            <person name="Bills G."/>
            <person name="Bluhm B."/>
            <person name="Cannon C."/>
            <person name="Castanera R."/>
            <person name="Culley D."/>
            <person name="Daum C."/>
            <person name="Ezra D."/>
            <person name="Gonzalez J."/>
            <person name="Henrissat B."/>
            <person name="Kuo A."/>
            <person name="Liang C."/>
            <person name="Lipzen A."/>
            <person name="Lutzoni F."/>
            <person name="Magnuson J."/>
            <person name="Mondo S."/>
            <person name="Nolan M."/>
            <person name="Ohm R."/>
            <person name="Pangilinan J."/>
            <person name="Park H.-J."/>
            <person name="Ramirez L."/>
            <person name="Alfaro M."/>
            <person name="Sun H."/>
            <person name="Tritt A."/>
            <person name="Yoshinaga Y."/>
            <person name="Zwiers L.-H."/>
            <person name="Turgeon B."/>
            <person name="Goodwin S."/>
            <person name="Spatafora J."/>
            <person name="Crous P."/>
            <person name="Grigoriev I."/>
        </authorList>
    </citation>
    <scope>NUCLEOTIDE SEQUENCE</scope>
    <source>
        <strain evidence="8">CBS 675.92</strain>
    </source>
</reference>
<evidence type="ECO:0000256" key="6">
    <source>
        <dbReference type="SAM" id="Phobius"/>
    </source>
</evidence>
<feature type="compositionally biased region" description="Pro residues" evidence="5">
    <location>
        <begin position="1337"/>
        <end position="1349"/>
    </location>
</feature>
<keyword evidence="9" id="KW-1185">Reference proteome</keyword>
<feature type="transmembrane region" description="Helical" evidence="6">
    <location>
        <begin position="1109"/>
        <end position="1132"/>
    </location>
</feature>
<evidence type="ECO:0000256" key="4">
    <source>
        <dbReference type="ARBA" id="ARBA00023136"/>
    </source>
</evidence>
<dbReference type="PANTHER" id="PTHR46494:SF1">
    <property type="entry name" value="CORA FAMILY METAL ION TRANSPORTER (EUROFUNG)"/>
    <property type="match status" value="1"/>
</dbReference>
<feature type="region of interest" description="Disordered" evidence="5">
    <location>
        <begin position="1406"/>
        <end position="1447"/>
    </location>
</feature>
<feature type="compositionally biased region" description="Acidic residues" evidence="5">
    <location>
        <begin position="186"/>
        <end position="195"/>
    </location>
</feature>
<evidence type="ECO:0000256" key="3">
    <source>
        <dbReference type="ARBA" id="ARBA00022989"/>
    </source>
</evidence>
<evidence type="ECO:0000259" key="7">
    <source>
        <dbReference type="Pfam" id="PF22893"/>
    </source>
</evidence>
<protein>
    <recommendedName>
        <fullName evidence="7">Ubiquitin-like domain-containing protein</fullName>
    </recommendedName>
</protein>
<feature type="compositionally biased region" description="Basic and acidic residues" evidence="5">
    <location>
        <begin position="1406"/>
        <end position="1423"/>
    </location>
</feature>
<accession>A0A6A5TD24</accession>
<dbReference type="GO" id="GO:0015087">
    <property type="term" value="F:cobalt ion transmembrane transporter activity"/>
    <property type="evidence" value="ECO:0007669"/>
    <property type="project" value="TreeGrafter"/>
</dbReference>
<proteinExistence type="predicted"/>
<dbReference type="InterPro" id="IPR045863">
    <property type="entry name" value="CorA_TM1_TM2"/>
</dbReference>
<dbReference type="EMBL" id="ML977051">
    <property type="protein sequence ID" value="KAF1948666.1"/>
    <property type="molecule type" value="Genomic_DNA"/>
</dbReference>
<dbReference type="Pfam" id="PF01544">
    <property type="entry name" value="CorA"/>
    <property type="match status" value="1"/>
</dbReference>
<feature type="transmembrane region" description="Helical" evidence="6">
    <location>
        <begin position="1144"/>
        <end position="1166"/>
    </location>
</feature>
<name>A0A6A5TD24_9PLEO</name>
<organism evidence="8 9">
    <name type="scientific">Byssothecium circinans</name>
    <dbReference type="NCBI Taxonomy" id="147558"/>
    <lineage>
        <taxon>Eukaryota</taxon>
        <taxon>Fungi</taxon>
        <taxon>Dikarya</taxon>
        <taxon>Ascomycota</taxon>
        <taxon>Pezizomycotina</taxon>
        <taxon>Dothideomycetes</taxon>
        <taxon>Pleosporomycetidae</taxon>
        <taxon>Pleosporales</taxon>
        <taxon>Massarineae</taxon>
        <taxon>Massarinaceae</taxon>
        <taxon>Byssothecium</taxon>
    </lineage>
</organism>
<evidence type="ECO:0000313" key="8">
    <source>
        <dbReference type="EMBL" id="KAF1948666.1"/>
    </source>
</evidence>
<dbReference type="GO" id="GO:0015095">
    <property type="term" value="F:magnesium ion transmembrane transporter activity"/>
    <property type="evidence" value="ECO:0007669"/>
    <property type="project" value="TreeGrafter"/>
</dbReference>
<dbReference type="InterPro" id="IPR054464">
    <property type="entry name" value="ULD_fung"/>
</dbReference>
<evidence type="ECO:0000256" key="2">
    <source>
        <dbReference type="ARBA" id="ARBA00022692"/>
    </source>
</evidence>
<dbReference type="Pfam" id="PF22893">
    <property type="entry name" value="ULD_2"/>
    <property type="match status" value="1"/>
</dbReference>
<feature type="region of interest" description="Disordered" evidence="5">
    <location>
        <begin position="131"/>
        <end position="206"/>
    </location>
</feature>
<comment type="subcellular location">
    <subcellularLocation>
        <location evidence="1">Cell membrane</location>
        <topology evidence="1">Multi-pass membrane protein</topology>
    </subcellularLocation>
</comment>
<dbReference type="InterPro" id="IPR002523">
    <property type="entry name" value="MgTranspt_CorA/ZnTranspt_ZntB"/>
</dbReference>
<dbReference type="SUPFAM" id="SSF144083">
    <property type="entry name" value="Magnesium transport protein CorA, transmembrane region"/>
    <property type="match status" value="1"/>
</dbReference>
<feature type="compositionally biased region" description="Basic and acidic residues" evidence="5">
    <location>
        <begin position="131"/>
        <end position="167"/>
    </location>
</feature>
<feature type="domain" description="Ubiquitin-like" evidence="7">
    <location>
        <begin position="48"/>
        <end position="122"/>
    </location>
</feature>
<dbReference type="Gene3D" id="1.20.58.340">
    <property type="entry name" value="Magnesium transport protein CorA, transmembrane region"/>
    <property type="match status" value="1"/>
</dbReference>
<gene>
    <name evidence="8" type="ORF">CC80DRAFT_540815</name>
</gene>
<dbReference type="GO" id="GO:0005886">
    <property type="term" value="C:plasma membrane"/>
    <property type="evidence" value="ECO:0007669"/>
    <property type="project" value="UniProtKB-SubCell"/>
</dbReference>
<feature type="region of interest" description="Disordered" evidence="5">
    <location>
        <begin position="1"/>
        <end position="27"/>
    </location>
</feature>
<keyword evidence="2 6" id="KW-0812">Transmembrane</keyword>
<keyword evidence="3 6" id="KW-1133">Transmembrane helix</keyword>
<feature type="region of interest" description="Disordered" evidence="5">
    <location>
        <begin position="1288"/>
        <end position="1354"/>
    </location>
</feature>
<keyword evidence="4 6" id="KW-0472">Membrane</keyword>
<dbReference type="GO" id="GO:0000287">
    <property type="term" value="F:magnesium ion binding"/>
    <property type="evidence" value="ECO:0007669"/>
    <property type="project" value="TreeGrafter"/>
</dbReference>
<dbReference type="OrthoDB" id="5430750at2759"/>
<dbReference type="PANTHER" id="PTHR46494">
    <property type="entry name" value="CORA FAMILY METAL ION TRANSPORTER (EUROFUNG)"/>
    <property type="match status" value="1"/>
</dbReference>
<feature type="region of interest" description="Disordered" evidence="5">
    <location>
        <begin position="1193"/>
        <end position="1217"/>
    </location>
</feature>
<evidence type="ECO:0000256" key="1">
    <source>
        <dbReference type="ARBA" id="ARBA00004651"/>
    </source>
</evidence>
<dbReference type="Proteomes" id="UP000800035">
    <property type="component" value="Unassembled WGS sequence"/>
</dbReference>
<evidence type="ECO:0000256" key="5">
    <source>
        <dbReference type="SAM" id="MobiDB-lite"/>
    </source>
</evidence>
<sequence length="1463" mass="166314">MAETDVASRSESSLDRPGESSEKDKRAIYVRDHAYGDYDSREEADRHVVHREYVLPWELGKDWTQFHAFVAQIYERPGLEVHLKAIQENKFDVLDNRLNIIMPSVWGTAVQPGDTVKISFWDLENEEPVRIRERSGPAERPRFVRVDPNEGQETRFPRQPSPRRDESIYNDSIIIEVDERSSASEGTDESEEEPEAPPYPEPLRNELPALDQDGNRLSFTVNLWRGLPPDLAKQEVSNGEQTNTARDMSIDNLKITKAINVETEGRATVQIHTLPGPDNSAFSSSIGIRWYHVYADMLDWNSFKTTCSTIPGLSERLQKVVRGTLQKVEKDKLEPFLGGMFIEPGTILRGDNPIDSDAQSVIFSCIPYFDIQKPSKIASARVEHLHPARTLMQSYYPNEPVRDRDEEQAYRKFGNGRKDDLVHVPSMWIMNIGPDTVVTCGYRPLSDVFVKSLAVVPEDLKQLGNGAQSNKLTKIRLSDWDERVLLFSLDECRTWFEMERKLQELNSSRGQRRFQNLTLFYKSLNGLKRVTPKSWLCILNQRNLIFIDLQVASKSEGLKIDDEITADDCQSSQPSLFSKTLVPPFFHWPSSAAAADEGSPDRLIPNDVKRSIHCLEVVEKSMAKETLLKIAKMDEAFANDSVEKIRVILRSQNQPTAPLPNQTFHQTFVESKCSLLLGKVNNLIETVYETSKLFVSDVDKSTLLRKVWGGMGNVIDIVERISKIGVIPKDPREYSNPDWKPPLTGHRSWQIRRPTKKQSVPIPPAGESFVASIKDCRDCKRHIFTDPNAALEHLRTIHPTAIPSAPGTDPTVEDDQLKDWICNKDQALIEKTVTSTLAFLEQAVETACSLRDQLQELADGVRDETGALAELYTLPRKLVETFRRLIIFYLAIERGLHFLEKYYKSDHNVEQFIGGTVDLSPKQGAAVLRRLGEDAAAPLLQARENLGDMARSSTHVDVAKRISLSPEYICSWLMRRLIVKPLERSMTIADMYREYLSTLQFQVNHRPGKRLLRSINLLQEELMVLSTVNNQQTQLISNYMAVLDAETYPTDRPSRRSMYPYERLVLTSCLESLALTSEEYADQIRRCGPLSDSTKQSAEINEEDHGKAILVFTVVTIIFLPLSFITSFLGMNTSDIRDMDNTQSLFWSIALPLTTVVMGTILFIAYNGDELRDRLSDLYRTLTGKQQRRISTRGISIAQRKRAARGPSDTSSSTADFKSLADEAEYASPRPDWTDNWYDYGGTTGAPQPPMLRSKVQATTYADMEDFWPIKDADWSYPVPRRRKARRHIEPPQPYLPPLNTRSHIRRTDPEFTYPSYPPLSRPAARYTPGGYKSGLPPQPPQPPPPPPIQSTQPTFFRIHNKHIAPETLAHYALPWEPDPKDKNYVIVKQGLDEAEMGVLFEHSRRVREAEDRGGTEVRGARRDRGRRGRRGSGEGSEESEEWYGEGRGGRVYRVKGIWEGRG</sequence>
<evidence type="ECO:0000313" key="9">
    <source>
        <dbReference type="Proteomes" id="UP000800035"/>
    </source>
</evidence>